<organism evidence="3 4">
    <name type="scientific">Cymbomonas tetramitiformis</name>
    <dbReference type="NCBI Taxonomy" id="36881"/>
    <lineage>
        <taxon>Eukaryota</taxon>
        <taxon>Viridiplantae</taxon>
        <taxon>Chlorophyta</taxon>
        <taxon>Pyramimonadophyceae</taxon>
        <taxon>Pyramimonadales</taxon>
        <taxon>Pyramimonadaceae</taxon>
        <taxon>Cymbomonas</taxon>
    </lineage>
</organism>
<sequence length="675" mass="75254">MIVASVVANSMKGHKNFEEGHKNFEEGEHSPTPLTSEVPSEVPICHQDEGDANDVTQSALISTLKEAYAERSEKRQHYLNLIAFISFLSLYFVILLLQSAPAEEFRVREGFIETLVPLDENGDPKPFFVSNSEVYDWTRQVIKAIFTPMQCGDSICDIPEEYPAFSFHGCQTDCGVSNATTFDVVLEPRFVGDTQLDRVSYNLCTEQPDSMCWWSEAQKFSMNFGIVRHSALALPDADWKLYVYGLVPSEGLVVGGIVKNTGSNDTETDSDQRRRLRRLQAIGRKAKMGIDGMMQMKPSIPIIRHSKHIPMRAATVLGRRLTESSSASSNESSSEETQAADASQDSLDDIYKSKWTKWKEELEGAVVSSAIIGSAEYCKELLDNLLGTLEDTGHNCTFNEGQGFGEVECCPFYQELLEANCWCTVAALEDWQPGTQAYVMHDSYFHAATCHSYDSDKYAPQLKGSECPIQPPLLEVEGVNPTACYSLNEMAWGDFYTTTFSLTDFYDACMNAESGWVPSAECCAHMNIWMEHDCFCYDCNELAALPQSYVEHQLDFAMNCNISIPRLHTNCRLDSDGDGKTDYYGIDLSSIPECGNTESIAHSRHTTDAADSNQLWNTNHGVISWSSIEAANLLFHNNSEELTENKAAVMTAARLSQAWTCGDDGCTFKARLNLR</sequence>
<keyword evidence="2" id="KW-0812">Transmembrane</keyword>
<gene>
    <name evidence="3" type="ORF">CYMTET_17806</name>
</gene>
<proteinExistence type="predicted"/>
<protein>
    <submittedName>
        <fullName evidence="3">Uncharacterized protein</fullName>
    </submittedName>
</protein>
<evidence type="ECO:0000313" key="3">
    <source>
        <dbReference type="EMBL" id="KAK3273989.1"/>
    </source>
</evidence>
<evidence type="ECO:0000256" key="1">
    <source>
        <dbReference type="SAM" id="MobiDB-lite"/>
    </source>
</evidence>
<name>A0AAE0G9C0_9CHLO</name>
<dbReference type="Proteomes" id="UP001190700">
    <property type="component" value="Unassembled WGS sequence"/>
</dbReference>
<evidence type="ECO:0000313" key="4">
    <source>
        <dbReference type="Proteomes" id="UP001190700"/>
    </source>
</evidence>
<feature type="compositionally biased region" description="Low complexity" evidence="1">
    <location>
        <begin position="323"/>
        <end position="344"/>
    </location>
</feature>
<keyword evidence="2" id="KW-1133">Transmembrane helix</keyword>
<feature type="region of interest" description="Disordered" evidence="1">
    <location>
        <begin position="320"/>
        <end position="344"/>
    </location>
</feature>
<evidence type="ECO:0000256" key="2">
    <source>
        <dbReference type="SAM" id="Phobius"/>
    </source>
</evidence>
<feature type="transmembrane region" description="Helical" evidence="2">
    <location>
        <begin position="78"/>
        <end position="97"/>
    </location>
</feature>
<accession>A0AAE0G9C0</accession>
<keyword evidence="4" id="KW-1185">Reference proteome</keyword>
<comment type="caution">
    <text evidence="3">The sequence shown here is derived from an EMBL/GenBank/DDBJ whole genome shotgun (WGS) entry which is preliminary data.</text>
</comment>
<keyword evidence="2" id="KW-0472">Membrane</keyword>
<dbReference type="AlphaFoldDB" id="A0AAE0G9C0"/>
<reference evidence="3 4" key="1">
    <citation type="journal article" date="2015" name="Genome Biol. Evol.">
        <title>Comparative Genomics of a Bacterivorous Green Alga Reveals Evolutionary Causalities and Consequences of Phago-Mixotrophic Mode of Nutrition.</title>
        <authorList>
            <person name="Burns J.A."/>
            <person name="Paasch A."/>
            <person name="Narechania A."/>
            <person name="Kim E."/>
        </authorList>
    </citation>
    <scope>NUCLEOTIDE SEQUENCE [LARGE SCALE GENOMIC DNA]</scope>
    <source>
        <strain evidence="3 4">PLY_AMNH</strain>
    </source>
</reference>
<dbReference type="EMBL" id="LGRX02008050">
    <property type="protein sequence ID" value="KAK3273989.1"/>
    <property type="molecule type" value="Genomic_DNA"/>
</dbReference>